<feature type="transmembrane region" description="Helical" evidence="5">
    <location>
        <begin position="149"/>
        <end position="172"/>
    </location>
</feature>
<keyword evidence="2 5" id="KW-0812">Transmembrane</keyword>
<dbReference type="Pfam" id="PF02600">
    <property type="entry name" value="DsbB"/>
    <property type="match status" value="1"/>
</dbReference>
<feature type="transmembrane region" description="Helical" evidence="5">
    <location>
        <begin position="7"/>
        <end position="34"/>
    </location>
</feature>
<comment type="caution">
    <text evidence="6">The sequence shown here is derived from an EMBL/GenBank/DDBJ whole genome shotgun (WGS) entry which is preliminary data.</text>
</comment>
<name>A0A0S4RX23_CAMHY</name>
<evidence type="ECO:0000256" key="4">
    <source>
        <dbReference type="ARBA" id="ARBA00023136"/>
    </source>
</evidence>
<dbReference type="Gene3D" id="1.20.1550.10">
    <property type="entry name" value="DsbB-like"/>
    <property type="match status" value="1"/>
</dbReference>
<dbReference type="SUPFAM" id="SSF63829">
    <property type="entry name" value="Calcium-dependent phosphotriesterase"/>
    <property type="match status" value="1"/>
</dbReference>
<dbReference type="EMBL" id="FAVB01000002">
    <property type="protein sequence ID" value="CUU78484.1"/>
    <property type="molecule type" value="Genomic_DNA"/>
</dbReference>
<dbReference type="Proteomes" id="UP000052237">
    <property type="component" value="Unassembled WGS sequence"/>
</dbReference>
<gene>
    <name evidence="6" type="ORF">ERS686654_00971</name>
</gene>
<evidence type="ECO:0000256" key="3">
    <source>
        <dbReference type="ARBA" id="ARBA00022989"/>
    </source>
</evidence>
<sequence>MQKAKTFYLLLSLAAILIIALPVGIANFIFGYVFGDSPCTLCWGQRQSMIYIGVTALFLLRYGFKPKYLAMMLIITAVGLWESFYHLGNHGLEDVGQGFGLAIFGLHTQFWAEVVFWAVIVFLGVIFFFAPCVQGFLDEMNGEKFRKLTTANIVAFWVFFIVVASNIVQAFISTGPPPFWGQGDPVRYSWDPKYTIWSSEGWNDMRAPTNFLGKRDVNFPDLGLSPTKDFEFDNDYKNSPLNIEKELKFDGFKEISLNLNSPISDLNYKDGKMLIATEEYGLYITDKNLDKISSHLVLDKYFSATVERFAGVNLIGDNIRIMGINKTSVDVKENENADEVANFRYFLEGADKFEELGRDRLKTSRAKNFYILSARSDDKYTYMLTVPNNKYKDLYVVEQLNSDKGLAAEWAPDLGSNLSLKNGRSINELYISALALNEGKLYAASKAYNTLIVIDPKEKSIIDVYGLPKELSNIRAMTFVNDKLLVVDYKDNKNIIYSFSF</sequence>
<keyword evidence="7" id="KW-1185">Reference proteome</keyword>
<reference evidence="6 7" key="1">
    <citation type="submission" date="2015-11" db="EMBL/GenBank/DDBJ databases">
        <authorList>
            <consortium name="Pathogen Informatics"/>
        </authorList>
    </citation>
    <scope>NUCLEOTIDE SEQUENCE [LARGE SCALE GENOMIC DNA]</scope>
    <source>
        <strain evidence="6 7">006A-0059</strain>
    </source>
</reference>
<protein>
    <submittedName>
        <fullName evidence="6">DsbB family disulfide bond formation protein</fullName>
    </submittedName>
</protein>
<dbReference type="AlphaFoldDB" id="A0A0S4RX23"/>
<feature type="transmembrane region" description="Helical" evidence="5">
    <location>
        <begin position="46"/>
        <end position="64"/>
    </location>
</feature>
<accession>A0A0S4RX23</accession>
<dbReference type="InterPro" id="IPR003752">
    <property type="entry name" value="DiS_bond_form_DsbB/BdbC"/>
</dbReference>
<evidence type="ECO:0000256" key="5">
    <source>
        <dbReference type="SAM" id="Phobius"/>
    </source>
</evidence>
<dbReference type="SUPFAM" id="SSF158442">
    <property type="entry name" value="DsbB-like"/>
    <property type="match status" value="1"/>
</dbReference>
<dbReference type="GO" id="GO:0016020">
    <property type="term" value="C:membrane"/>
    <property type="evidence" value="ECO:0007669"/>
    <property type="project" value="UniProtKB-SubCell"/>
</dbReference>
<keyword evidence="4 5" id="KW-0472">Membrane</keyword>
<proteinExistence type="predicted"/>
<dbReference type="RefSeq" id="WP_059430253.1">
    <property type="nucleotide sequence ID" value="NZ_CP040464.1"/>
</dbReference>
<feature type="transmembrane region" description="Helical" evidence="5">
    <location>
        <begin position="114"/>
        <end position="137"/>
    </location>
</feature>
<evidence type="ECO:0000256" key="2">
    <source>
        <dbReference type="ARBA" id="ARBA00022692"/>
    </source>
</evidence>
<evidence type="ECO:0000313" key="7">
    <source>
        <dbReference type="Proteomes" id="UP000052237"/>
    </source>
</evidence>
<keyword evidence="3 5" id="KW-1133">Transmembrane helix</keyword>
<comment type="subcellular location">
    <subcellularLocation>
        <location evidence="1">Membrane</location>
        <topology evidence="1">Multi-pass membrane protein</topology>
    </subcellularLocation>
</comment>
<organism evidence="6 7">
    <name type="scientific">Campylobacter hyointestinalis subsp. hyointestinalis</name>
    <dbReference type="NCBI Taxonomy" id="91352"/>
    <lineage>
        <taxon>Bacteria</taxon>
        <taxon>Pseudomonadati</taxon>
        <taxon>Campylobacterota</taxon>
        <taxon>Epsilonproteobacteria</taxon>
        <taxon>Campylobacterales</taxon>
        <taxon>Campylobacteraceae</taxon>
        <taxon>Campylobacter</taxon>
    </lineage>
</organism>
<feature type="transmembrane region" description="Helical" evidence="5">
    <location>
        <begin position="69"/>
        <end position="87"/>
    </location>
</feature>
<dbReference type="GO" id="GO:0006457">
    <property type="term" value="P:protein folding"/>
    <property type="evidence" value="ECO:0007669"/>
    <property type="project" value="InterPro"/>
</dbReference>
<evidence type="ECO:0000313" key="6">
    <source>
        <dbReference type="EMBL" id="CUU78484.1"/>
    </source>
</evidence>
<dbReference type="GO" id="GO:0015035">
    <property type="term" value="F:protein-disulfide reductase activity"/>
    <property type="evidence" value="ECO:0007669"/>
    <property type="project" value="InterPro"/>
</dbReference>
<evidence type="ECO:0000256" key="1">
    <source>
        <dbReference type="ARBA" id="ARBA00004141"/>
    </source>
</evidence>
<dbReference type="InterPro" id="IPR023380">
    <property type="entry name" value="DsbB-like_sf"/>
</dbReference>